<reference evidence="3" key="1">
    <citation type="journal article" date="2017" name="Genome Biol.">
        <title>Comparative genomics reveals high biological diversity and specific adaptations in the industrially and medically important fungal genus Aspergillus.</title>
        <authorList>
            <person name="de Vries R.P."/>
            <person name="Riley R."/>
            <person name="Wiebenga A."/>
            <person name="Aguilar-Osorio G."/>
            <person name="Amillis S."/>
            <person name="Uchima C.A."/>
            <person name="Anderluh G."/>
            <person name="Asadollahi M."/>
            <person name="Askin M."/>
            <person name="Barry K."/>
            <person name="Battaglia E."/>
            <person name="Bayram O."/>
            <person name="Benocci T."/>
            <person name="Braus-Stromeyer S.A."/>
            <person name="Caldana C."/>
            <person name="Canovas D."/>
            <person name="Cerqueira G.C."/>
            <person name="Chen F."/>
            <person name="Chen W."/>
            <person name="Choi C."/>
            <person name="Clum A."/>
            <person name="Dos Santos R.A."/>
            <person name="Damasio A.R."/>
            <person name="Diallinas G."/>
            <person name="Emri T."/>
            <person name="Fekete E."/>
            <person name="Flipphi M."/>
            <person name="Freyberg S."/>
            <person name="Gallo A."/>
            <person name="Gournas C."/>
            <person name="Habgood R."/>
            <person name="Hainaut M."/>
            <person name="Harispe M.L."/>
            <person name="Henrissat B."/>
            <person name="Hilden K.S."/>
            <person name="Hope R."/>
            <person name="Hossain A."/>
            <person name="Karabika E."/>
            <person name="Karaffa L."/>
            <person name="Karanyi Z."/>
            <person name="Krasevec N."/>
            <person name="Kuo A."/>
            <person name="Kusch H."/>
            <person name="LaButti K."/>
            <person name="Lagendijk E.L."/>
            <person name="Lapidus A."/>
            <person name="Levasseur A."/>
            <person name="Lindquist E."/>
            <person name="Lipzen A."/>
            <person name="Logrieco A.F."/>
            <person name="MacCabe A."/>
            <person name="Maekelae M.R."/>
            <person name="Malavazi I."/>
            <person name="Melin P."/>
            <person name="Meyer V."/>
            <person name="Mielnichuk N."/>
            <person name="Miskei M."/>
            <person name="Molnar A.P."/>
            <person name="Mule G."/>
            <person name="Ngan C.Y."/>
            <person name="Orejas M."/>
            <person name="Orosz E."/>
            <person name="Ouedraogo J.P."/>
            <person name="Overkamp K.M."/>
            <person name="Park H.-S."/>
            <person name="Perrone G."/>
            <person name="Piumi F."/>
            <person name="Punt P.J."/>
            <person name="Ram A.F."/>
            <person name="Ramon A."/>
            <person name="Rauscher S."/>
            <person name="Record E."/>
            <person name="Riano-Pachon D.M."/>
            <person name="Robert V."/>
            <person name="Roehrig J."/>
            <person name="Ruller R."/>
            <person name="Salamov A."/>
            <person name="Salih N.S."/>
            <person name="Samson R.A."/>
            <person name="Sandor E."/>
            <person name="Sanguinetti M."/>
            <person name="Schuetze T."/>
            <person name="Sepcic K."/>
            <person name="Shelest E."/>
            <person name="Sherlock G."/>
            <person name="Sophianopoulou V."/>
            <person name="Squina F.M."/>
            <person name="Sun H."/>
            <person name="Susca A."/>
            <person name="Todd R.B."/>
            <person name="Tsang A."/>
            <person name="Unkles S.E."/>
            <person name="van de Wiele N."/>
            <person name="van Rossen-Uffink D."/>
            <person name="Oliveira J.V."/>
            <person name="Vesth T.C."/>
            <person name="Visser J."/>
            <person name="Yu J.-H."/>
            <person name="Zhou M."/>
            <person name="Andersen M.R."/>
            <person name="Archer D.B."/>
            <person name="Baker S.E."/>
            <person name="Benoit I."/>
            <person name="Brakhage A.A."/>
            <person name="Braus G.H."/>
            <person name="Fischer R."/>
            <person name="Frisvad J.C."/>
            <person name="Goldman G.H."/>
            <person name="Houbraken J."/>
            <person name="Oakley B."/>
            <person name="Pocsi I."/>
            <person name="Scazzocchio C."/>
            <person name="Seiboth B."/>
            <person name="vanKuyk P.A."/>
            <person name="Wortman J."/>
            <person name="Dyer P.S."/>
            <person name="Grigoriev I.V."/>
        </authorList>
    </citation>
    <scope>NUCLEOTIDE SEQUENCE [LARGE SCALE GENOMIC DNA]</scope>
    <source>
        <strain evidence="3">CBS 593.65</strain>
    </source>
</reference>
<protein>
    <submittedName>
        <fullName evidence="2">Uncharacterized protein</fullName>
    </submittedName>
</protein>
<evidence type="ECO:0000313" key="3">
    <source>
        <dbReference type="Proteomes" id="UP000184356"/>
    </source>
</evidence>
<dbReference type="GeneID" id="63769091"/>
<dbReference type="InterPro" id="IPR053204">
    <property type="entry name" value="Oxopyrrolidines_Biosynth-assoc"/>
</dbReference>
<evidence type="ECO:0000256" key="1">
    <source>
        <dbReference type="SAM" id="MobiDB-lite"/>
    </source>
</evidence>
<gene>
    <name evidence="2" type="ORF">ASPSYDRAFT_94754</name>
</gene>
<accession>A0A1L9T2E2</accession>
<dbReference type="PANTHER" id="PTHR38797">
    <property type="entry name" value="NUCLEAR PORE COMPLEX PROTEIN NUP85-RELATED"/>
    <property type="match status" value="1"/>
</dbReference>
<dbReference type="PANTHER" id="PTHR38797:SF4">
    <property type="entry name" value="NUCLEAR PORE COMPLEX PROTEIN NUP85"/>
    <property type="match status" value="1"/>
</dbReference>
<sequence length="314" mass="35494">MSQAPSTERLHFKFSTDGDETDDGHGSECECASSECEDCAAEDDGSERYEREGAIKRLTEFVASDDLNAHESTSKALYDMMPDAEVSESWAEQELCSLFMEMAEQIPHNHRGQDKLAALMIGLANLDRFNALEQRRINLDPTSEGFMPIGYSYYSPFVLFGQDFVELWSRTSPECYDSCFLNLCAFHARLSTAGLDYSLHFRILSMRTILEKYTEGYSLAQRSILVMLAAVWILHGGQLFFHHVVVYPPPMTEENWRSYRSGDLYNGSIFGLERWSFWQARLAELSDNSGISEEARGLGSRAADLMAALARTIK</sequence>
<dbReference type="OrthoDB" id="3350591at2759"/>
<dbReference type="InterPro" id="IPR022085">
    <property type="entry name" value="OpdG"/>
</dbReference>
<proteinExistence type="predicted"/>
<dbReference type="STRING" id="1036612.A0A1L9T2E2"/>
<evidence type="ECO:0000313" key="2">
    <source>
        <dbReference type="EMBL" id="OJJ53555.1"/>
    </source>
</evidence>
<dbReference type="Pfam" id="PF12311">
    <property type="entry name" value="DUF3632"/>
    <property type="match status" value="1"/>
</dbReference>
<dbReference type="Proteomes" id="UP000184356">
    <property type="component" value="Unassembled WGS sequence"/>
</dbReference>
<keyword evidence="3" id="KW-1185">Reference proteome</keyword>
<feature type="region of interest" description="Disordered" evidence="1">
    <location>
        <begin position="1"/>
        <end position="30"/>
    </location>
</feature>
<dbReference type="VEuPathDB" id="FungiDB:ASPSYDRAFT_94754"/>
<name>A0A1L9T2E2_9EURO</name>
<dbReference type="EMBL" id="KV878597">
    <property type="protein sequence ID" value="OJJ53555.1"/>
    <property type="molecule type" value="Genomic_DNA"/>
</dbReference>
<organism evidence="2 3">
    <name type="scientific">Aspergillus sydowii CBS 593.65</name>
    <dbReference type="NCBI Taxonomy" id="1036612"/>
    <lineage>
        <taxon>Eukaryota</taxon>
        <taxon>Fungi</taxon>
        <taxon>Dikarya</taxon>
        <taxon>Ascomycota</taxon>
        <taxon>Pezizomycotina</taxon>
        <taxon>Eurotiomycetes</taxon>
        <taxon>Eurotiomycetidae</taxon>
        <taxon>Eurotiales</taxon>
        <taxon>Aspergillaceae</taxon>
        <taxon>Aspergillus</taxon>
        <taxon>Aspergillus subgen. Nidulantes</taxon>
    </lineage>
</organism>
<dbReference type="RefSeq" id="XP_040697361.1">
    <property type="nucleotide sequence ID" value="XM_040853018.1"/>
</dbReference>
<dbReference type="AlphaFoldDB" id="A0A1L9T2E2"/>